<dbReference type="GO" id="GO:0006897">
    <property type="term" value="P:endocytosis"/>
    <property type="evidence" value="ECO:0007669"/>
    <property type="project" value="TreeGrafter"/>
</dbReference>
<dbReference type="InterPro" id="IPR002048">
    <property type="entry name" value="EF_hand_dom"/>
</dbReference>
<dbReference type="Proteomes" id="UP000007431">
    <property type="component" value="Unassembled WGS sequence"/>
</dbReference>
<evidence type="ECO:0000256" key="1">
    <source>
        <dbReference type="SAM" id="MobiDB-lite"/>
    </source>
</evidence>
<feature type="domain" description="EF-hand" evidence="4">
    <location>
        <begin position="331"/>
        <end position="366"/>
    </location>
</feature>
<dbReference type="KEGG" id="scm:SCHCO_02607098"/>
<feature type="compositionally biased region" description="Low complexity" evidence="1">
    <location>
        <begin position="390"/>
        <end position="400"/>
    </location>
</feature>
<feature type="compositionally biased region" description="Basic and acidic residues" evidence="1">
    <location>
        <begin position="651"/>
        <end position="662"/>
    </location>
</feature>
<dbReference type="PROSITE" id="PS50030">
    <property type="entry name" value="UBA"/>
    <property type="match status" value="1"/>
</dbReference>
<feature type="compositionally biased region" description="Low complexity" evidence="1">
    <location>
        <begin position="1254"/>
        <end position="1268"/>
    </location>
</feature>
<feature type="region of interest" description="Disordered" evidence="1">
    <location>
        <begin position="374"/>
        <end position="479"/>
    </location>
</feature>
<evidence type="ECO:0000259" key="3">
    <source>
        <dbReference type="PROSITE" id="PS50031"/>
    </source>
</evidence>
<dbReference type="SUPFAM" id="SSF46934">
    <property type="entry name" value="UBA-like"/>
    <property type="match status" value="1"/>
</dbReference>
<dbReference type="STRING" id="578458.D8PW09"/>
<dbReference type="SMART" id="SM00165">
    <property type="entry name" value="UBA"/>
    <property type="match status" value="1"/>
</dbReference>
<dbReference type="Gene3D" id="1.10.8.10">
    <property type="entry name" value="DNA helicase RuvA subunit, C-terminal domain"/>
    <property type="match status" value="1"/>
</dbReference>
<dbReference type="Gene3D" id="1.10.238.10">
    <property type="entry name" value="EF-hand"/>
    <property type="match status" value="3"/>
</dbReference>
<dbReference type="OMA" id="MSKFTPT"/>
<dbReference type="GO" id="GO:0005886">
    <property type="term" value="C:plasma membrane"/>
    <property type="evidence" value="ECO:0007669"/>
    <property type="project" value="TreeGrafter"/>
</dbReference>
<sequence>MSTSFSPTPAELALVNQIFAQGDPQKLGVLTGEVAVRIFGGAKLPPATLGEVWNIADEDNKGWLSKKGVAVAVRLMGWAQKGEKVTKALLNKPGPLPVIEGVSAITQHNTGMSTMSSPKSPAPGFPPLTPADKAKFHNMFYRSGPVNGLLSGEKARDIFLKSKLPTDKLMQIWTLADTHDRGALDATDFAIGMYFIQHVMSGHISFIPSSLPPGLYQQAGGIAPQATGSVATHMTGGAFPAQPSPLHQQYTGQRPMQPTMTGNRVVSTPSLPARPAAAAFGSQAFGTAQPAWDVTPTEKANSDKFFDGLDTAKLGYIEGDVAVPFMLQSNLPEDDLARVWDLADINNDGRLNRDGFAIAMHLIQKKLAGQEIPATLPPSLIPPSMRGQTAPAQSPFMQAPAQPPPPQEPMRDLFNFDDEPPATMSPPLAPQATGGNTLSAQPTGTASAFKPATTPVPAFTSPAPAQDPFGASNVASPSKNLLDDDEEIQDEKARQIQNQSVEIRNVQNQVESTNRSLDNSKNERANLEQTLAEQAAQLSALQTQLSSAKAAYDTEQKLLSTLKERYINQTSEISKAREELIRAESDLSALKVEKSEIEGAFLRDKEEARGLHRKMTEVGHEIEIIKGEIEKAKKEAKQQKGLLAIAKKQLGTKETERSKVEKELDEAAAEVAAITREKDETEAQIAGGEALANGSPLSPPEPERALSNDSITFAAAQPLPVTPSPGSPAPSVKSNNPFERLAMSPGSRSQSPFALPSVASPPLAAVSASPLLDGAAPAAGTEQPVAEAAGDPFGFSAAFETPAPPESQEIVTTEPANDAAQTTPKPAPADIVVPPHARLSVDNAVSPATATDSEFFSTPPSTARRTPETSPSREQPAESAASPEATTPQPPHTPGETKTEAAVPGAFPDATEQPSGESDLTAGVKEIDVDESDSSDEDEVPLATLAKKADEARASLDKTPAPNGHAPNGSTSGPSFDDIFGGEAAPAEAPKAATAAVDAFGMPIQQTASPFEAPADNLFGNSAPPSAISQDTSGVSAFDEAMGKVSTSGSSPAPQFSFESAFDDNFDFASAKATDNNPFPTPTPPAAQPSAFPAVGSDTFPGVASPAPAVEAPKTSNDFDAIFGAGEASTVVTPRPPKASALRPASSFMPDGGSPSDGSPQRPMTSFFPSASPQATNGTGEAPKSQPSFDEAFGGFDSGPSLKLDDHAGEPPARGSAETTNSPKTFPTEPASPKGSEMSTRGRSATSPPPRVGSPRSATGRPSTSSSSKDGHDGKSQPPTRHSKLSIRLPFGKKKKHTAPPEPMPAAPSHLSPALEEPRNVTPGSEDDVEPVKQLTSMGFSRSQAVAALEAHGYDVQRALNSLLGQ</sequence>
<keyword evidence="6" id="KW-1185">Reference proteome</keyword>
<reference evidence="5 6" key="1">
    <citation type="journal article" date="2010" name="Nat. Biotechnol.">
        <title>Genome sequence of the model mushroom Schizophyllum commune.</title>
        <authorList>
            <person name="Ohm R.A."/>
            <person name="de Jong J.F."/>
            <person name="Lugones L.G."/>
            <person name="Aerts A."/>
            <person name="Kothe E."/>
            <person name="Stajich J.E."/>
            <person name="de Vries R.P."/>
            <person name="Record E."/>
            <person name="Levasseur A."/>
            <person name="Baker S.E."/>
            <person name="Bartholomew K.A."/>
            <person name="Coutinho P.M."/>
            <person name="Erdmann S."/>
            <person name="Fowler T.J."/>
            <person name="Gathman A.C."/>
            <person name="Lombard V."/>
            <person name="Henrissat B."/>
            <person name="Knabe N."/>
            <person name="Kuees U."/>
            <person name="Lilly W.W."/>
            <person name="Lindquist E."/>
            <person name="Lucas S."/>
            <person name="Magnuson J.K."/>
            <person name="Piumi F."/>
            <person name="Raudaskoski M."/>
            <person name="Salamov A."/>
            <person name="Schmutz J."/>
            <person name="Schwarze F.W.M.R."/>
            <person name="vanKuyk P.A."/>
            <person name="Horton J.S."/>
            <person name="Grigoriev I.V."/>
            <person name="Woesten H.A.B."/>
        </authorList>
    </citation>
    <scope>NUCLEOTIDE SEQUENCE [LARGE SCALE GENOMIC DNA]</scope>
    <source>
        <strain evidence="6">H4-8 / FGSC 9210</strain>
    </source>
</reference>
<protein>
    <submittedName>
        <fullName evidence="5">Uncharacterized protein</fullName>
    </submittedName>
</protein>
<evidence type="ECO:0000313" key="6">
    <source>
        <dbReference type="Proteomes" id="UP000007431"/>
    </source>
</evidence>
<dbReference type="VEuPathDB" id="FungiDB:SCHCODRAFT_02607098"/>
<dbReference type="PROSITE" id="PS50222">
    <property type="entry name" value="EF_HAND_2"/>
    <property type="match status" value="1"/>
</dbReference>
<feature type="compositionally biased region" description="Basic residues" evidence="1">
    <location>
        <begin position="1281"/>
        <end position="1298"/>
    </location>
</feature>
<dbReference type="Pfam" id="PF12763">
    <property type="entry name" value="EH"/>
    <property type="match status" value="3"/>
</dbReference>
<dbReference type="CDD" id="cd14270">
    <property type="entry name" value="UBA"/>
    <property type="match status" value="1"/>
</dbReference>
<accession>D8PW09</accession>
<dbReference type="HOGENOM" id="CLU_006395_0_0_1"/>
<dbReference type="OrthoDB" id="524326at2759"/>
<feature type="region of interest" description="Disordered" evidence="1">
    <location>
        <begin position="1012"/>
        <end position="1033"/>
    </location>
</feature>
<feature type="region of interest" description="Disordered" evidence="1">
    <location>
        <begin position="1069"/>
        <end position="1114"/>
    </location>
</feature>
<feature type="compositionally biased region" description="Low complexity" evidence="1">
    <location>
        <begin position="870"/>
        <end position="887"/>
    </location>
</feature>
<dbReference type="eggNOG" id="KOG0998">
    <property type="taxonomic scope" value="Eukaryota"/>
</dbReference>
<feature type="region of interest" description="Disordered" evidence="1">
    <location>
        <begin position="774"/>
        <end position="987"/>
    </location>
</feature>
<feature type="compositionally biased region" description="Polar residues" evidence="1">
    <location>
        <begin position="1237"/>
        <end position="1246"/>
    </location>
</feature>
<feature type="compositionally biased region" description="Polar residues" evidence="1">
    <location>
        <begin position="433"/>
        <end position="446"/>
    </location>
</feature>
<feature type="region of interest" description="Disordered" evidence="1">
    <location>
        <begin position="1127"/>
        <end position="1329"/>
    </location>
</feature>
<proteinExistence type="predicted"/>
<dbReference type="PANTHER" id="PTHR11216:SF170">
    <property type="entry name" value="DYNAMIN ASSOCIATED PROTEIN 160, ISOFORM D"/>
    <property type="match status" value="1"/>
</dbReference>
<feature type="non-terminal residue" evidence="5">
    <location>
        <position position="1366"/>
    </location>
</feature>
<feature type="compositionally biased region" description="Basic and acidic residues" evidence="1">
    <location>
        <begin position="947"/>
        <end position="956"/>
    </location>
</feature>
<feature type="compositionally biased region" description="Polar residues" evidence="1">
    <location>
        <begin position="1019"/>
        <end position="1033"/>
    </location>
</feature>
<dbReference type="CDD" id="cd00052">
    <property type="entry name" value="EH"/>
    <property type="match status" value="3"/>
</dbReference>
<dbReference type="Pfam" id="PF00627">
    <property type="entry name" value="UBA"/>
    <property type="match status" value="1"/>
</dbReference>
<feature type="compositionally biased region" description="Low complexity" evidence="1">
    <location>
        <begin position="751"/>
        <end position="762"/>
    </location>
</feature>
<dbReference type="GO" id="GO:0016197">
    <property type="term" value="P:endosomal transport"/>
    <property type="evidence" value="ECO:0007669"/>
    <property type="project" value="TreeGrafter"/>
</dbReference>
<gene>
    <name evidence="5" type="ORF">SCHCODRAFT_105378</name>
</gene>
<feature type="region of interest" description="Disordered" evidence="1">
    <location>
        <begin position="650"/>
        <end position="762"/>
    </location>
</feature>
<dbReference type="RefSeq" id="XP_003035034.1">
    <property type="nucleotide sequence ID" value="XM_003034988.1"/>
</dbReference>
<feature type="domain" description="UBA" evidence="2">
    <location>
        <begin position="1325"/>
        <end position="1366"/>
    </location>
</feature>
<name>D8PW09_SCHCM</name>
<dbReference type="InParanoid" id="D8PW09"/>
<feature type="domain" description="EH" evidence="3">
    <location>
        <begin position="132"/>
        <end position="217"/>
    </location>
</feature>
<evidence type="ECO:0000259" key="2">
    <source>
        <dbReference type="PROSITE" id="PS50030"/>
    </source>
</evidence>
<dbReference type="InterPro" id="IPR015940">
    <property type="entry name" value="UBA"/>
</dbReference>
<dbReference type="InterPro" id="IPR000261">
    <property type="entry name" value="EH_dom"/>
</dbReference>
<dbReference type="SMART" id="SM00027">
    <property type="entry name" value="EH"/>
    <property type="match status" value="3"/>
</dbReference>
<feature type="compositionally biased region" description="Acidic residues" evidence="1">
    <location>
        <begin position="928"/>
        <end position="940"/>
    </location>
</feature>
<evidence type="ECO:0000259" key="4">
    <source>
        <dbReference type="PROSITE" id="PS50222"/>
    </source>
</evidence>
<dbReference type="InterPro" id="IPR009060">
    <property type="entry name" value="UBA-like_sf"/>
</dbReference>
<feature type="compositionally biased region" description="Polar residues" evidence="1">
    <location>
        <begin position="846"/>
        <end position="864"/>
    </location>
</feature>
<dbReference type="PROSITE" id="PS50031">
    <property type="entry name" value="EH"/>
    <property type="match status" value="3"/>
</dbReference>
<dbReference type="GO" id="GO:0005737">
    <property type="term" value="C:cytoplasm"/>
    <property type="evidence" value="ECO:0007669"/>
    <property type="project" value="TreeGrafter"/>
</dbReference>
<feature type="domain" description="EH" evidence="3">
    <location>
        <begin position="11"/>
        <end position="97"/>
    </location>
</feature>
<dbReference type="GeneID" id="9595634"/>
<feature type="compositionally biased region" description="Polar residues" evidence="1">
    <location>
        <begin position="1156"/>
        <end position="1179"/>
    </location>
</feature>
<dbReference type="GO" id="GO:0005509">
    <property type="term" value="F:calcium ion binding"/>
    <property type="evidence" value="ECO:0007669"/>
    <property type="project" value="InterPro"/>
</dbReference>
<dbReference type="InterPro" id="IPR011992">
    <property type="entry name" value="EF-hand-dom_pair"/>
</dbReference>
<dbReference type="PANTHER" id="PTHR11216">
    <property type="entry name" value="EH DOMAIN"/>
    <property type="match status" value="1"/>
</dbReference>
<dbReference type="SUPFAM" id="SSF47473">
    <property type="entry name" value="EF-hand"/>
    <property type="match status" value="3"/>
</dbReference>
<feature type="domain" description="EH" evidence="3">
    <location>
        <begin position="298"/>
        <end position="387"/>
    </location>
</feature>
<dbReference type="FunCoup" id="D8PW09">
    <property type="interactions" value="5"/>
</dbReference>
<organism evidence="6">
    <name type="scientific">Schizophyllum commune (strain H4-8 / FGSC 9210)</name>
    <name type="common">Split gill fungus</name>
    <dbReference type="NCBI Taxonomy" id="578458"/>
    <lineage>
        <taxon>Eukaryota</taxon>
        <taxon>Fungi</taxon>
        <taxon>Dikarya</taxon>
        <taxon>Basidiomycota</taxon>
        <taxon>Agaricomycotina</taxon>
        <taxon>Agaricomycetes</taxon>
        <taxon>Agaricomycetidae</taxon>
        <taxon>Agaricales</taxon>
        <taxon>Schizophyllaceae</taxon>
        <taxon>Schizophyllum</taxon>
    </lineage>
</organism>
<feature type="compositionally biased region" description="Polar residues" evidence="1">
    <location>
        <begin position="809"/>
        <end position="824"/>
    </location>
</feature>
<dbReference type="EMBL" id="GL377303">
    <property type="protein sequence ID" value="EFJ00132.1"/>
    <property type="molecule type" value="Genomic_DNA"/>
</dbReference>
<evidence type="ECO:0000313" key="5">
    <source>
        <dbReference type="EMBL" id="EFJ00132.1"/>
    </source>
</evidence>